<evidence type="ECO:0000256" key="1">
    <source>
        <dbReference type="SAM" id="Coils"/>
    </source>
</evidence>
<dbReference type="STRING" id="1245528.M3IVP5"/>
<feature type="compositionally biased region" description="Basic and acidic residues" evidence="2">
    <location>
        <begin position="820"/>
        <end position="831"/>
    </location>
</feature>
<gene>
    <name evidence="3" type="ORF">G210_1537</name>
</gene>
<organism evidence="3 4">
    <name type="scientific">Candida maltosa (strain Xu316)</name>
    <name type="common">Yeast</name>
    <dbReference type="NCBI Taxonomy" id="1245528"/>
    <lineage>
        <taxon>Eukaryota</taxon>
        <taxon>Fungi</taxon>
        <taxon>Dikarya</taxon>
        <taxon>Ascomycota</taxon>
        <taxon>Saccharomycotina</taxon>
        <taxon>Pichiomycetes</taxon>
        <taxon>Debaryomycetaceae</taxon>
        <taxon>Candida/Lodderomyces clade</taxon>
        <taxon>Candida</taxon>
    </lineage>
</organism>
<dbReference type="OrthoDB" id="6022054at2759"/>
<protein>
    <submittedName>
        <fullName evidence="3">Uncharacterized protein</fullName>
    </submittedName>
</protein>
<feature type="compositionally biased region" description="Polar residues" evidence="2">
    <location>
        <begin position="957"/>
        <end position="967"/>
    </location>
</feature>
<dbReference type="EMBL" id="AOGT01000149">
    <property type="protein sequence ID" value="EMG50696.1"/>
    <property type="molecule type" value="Genomic_DNA"/>
</dbReference>
<dbReference type="InterPro" id="IPR007483">
    <property type="entry name" value="Hamartin"/>
</dbReference>
<dbReference type="GO" id="GO:0032007">
    <property type="term" value="P:negative regulation of TOR signaling"/>
    <property type="evidence" value="ECO:0007669"/>
    <property type="project" value="TreeGrafter"/>
</dbReference>
<dbReference type="AlphaFoldDB" id="M3IVP5"/>
<dbReference type="PANTHER" id="PTHR15154">
    <property type="entry name" value="HAMARTIN"/>
    <property type="match status" value="1"/>
</dbReference>
<reference evidence="3 4" key="1">
    <citation type="submission" date="2013-02" db="EMBL/GenBank/DDBJ databases">
        <title>Genome sequence of Candida maltosa Xu316, a potential industrial strain for xylitol and ethanol production.</title>
        <authorList>
            <person name="Yu J."/>
            <person name="Wang Q."/>
            <person name="Geng X."/>
            <person name="Bao W."/>
            <person name="He P."/>
            <person name="Cai J."/>
        </authorList>
    </citation>
    <scope>NUCLEOTIDE SEQUENCE [LARGE SCALE GENOMIC DNA]</scope>
    <source>
        <strain evidence="4">Xu316</strain>
    </source>
</reference>
<name>M3IVP5_CANMX</name>
<feature type="region of interest" description="Disordered" evidence="2">
    <location>
        <begin position="937"/>
        <end position="967"/>
    </location>
</feature>
<comment type="caution">
    <text evidence="3">The sequence shown here is derived from an EMBL/GenBank/DDBJ whole genome shotgun (WGS) entry which is preliminary data.</text>
</comment>
<dbReference type="PANTHER" id="PTHR15154:SF2">
    <property type="entry name" value="HAMARTIN"/>
    <property type="match status" value="1"/>
</dbReference>
<dbReference type="eggNOG" id="ENOG502R01W">
    <property type="taxonomic scope" value="Eukaryota"/>
</dbReference>
<dbReference type="Proteomes" id="UP000011777">
    <property type="component" value="Unassembled WGS sequence"/>
</dbReference>
<feature type="compositionally biased region" description="Polar residues" evidence="2">
    <location>
        <begin position="937"/>
        <end position="949"/>
    </location>
</feature>
<evidence type="ECO:0000313" key="3">
    <source>
        <dbReference type="EMBL" id="EMG50696.1"/>
    </source>
</evidence>
<dbReference type="HOGENOM" id="CLU_298626_0_0_1"/>
<evidence type="ECO:0000313" key="4">
    <source>
        <dbReference type="Proteomes" id="UP000011777"/>
    </source>
</evidence>
<sequence>MQGSSRSLIRAIDTLFTNWIGNDSNQQALDELNVEIKLYLEKHNNLTDIQQITSINDDLFKIYDKFVKPSEDIYREYAFLDILKQVSAVFNIDEVNLWLKTYLKPALDSAGYYSLFVEKAREFVKRVTIDPLTTNDEKLLSERQRIGIMVITKILAIYLRDDARTKYLNLEDNDTQAHYERIRFIKFNCLNLLQEYGLKHTQNYCKLLDEFFKQPDTRHDTLTLLSSLVGTQNSSIFFLEESELFIDLLKCLLYDLNDALVFSGVTVLVMLIPQISDRLGKHLPDLLAIYMRLINWTELEKYKSNRYEFIIEHLEKHSIDWKINNYEKSPLSTHILFDWQYLGTLLYGLFVFNFIDFTKSPAKYFHKNKPKVMPESILIDLQTGIGIFKQWDYYVTEKSKNFLKSLLLHPKILIEERDLHQELENPINWILEQANGSLLSEDIAINCLSLNPHIMVSDAFKRQISDYSLSKQEFTSPQTESQSRISRNSSLAGPMYLTVKDGQANKILQQSLQNRKMSIIPTNLIIEGNSTSNNEPDIKFKEVKFNDDNASDADVSRDGGSYDNIVGNSLLSLSLQQELQKPFDPIPELLSTHQKLYSKRGSIGGHESSDNDDKKSVNNFYNDKGKYELRLTRPISSPTTNVETSSVFKSSFSSNGLATDDTYSINGGKSLYNGSGSAIDFYQRELLLYKNELEFSSYMKHLNKFHYLKSKRAGNKESTDKSETELEDVMKLLAETDQNLKKLSKEHADEKELLITRLEEIKSERDDLAQQIANDSSRVASEIARYNHLVTNVLPSKDYEIENLKLKLQSLETTLNSVKDNTKPSDDKEIDSQTPQPDNEALIYSLKNKIYVLNERHQQTVHELKASNDAYNKMVRKYEDKLSTSKLSLHENLNSFTREHEKKIQELLTTVLKYENLLEEKNTKILQLSSSKPISIPTATRGSTGSFKSGRNDSYDHISNSSNSPPRLQQAYPIAIQQQQPTNHYPPQVVRHNTMPIPLQIPPATTTTTYSPQQAVPIIRGRGGYQKRSKKLM</sequence>
<dbReference type="Pfam" id="PF04388">
    <property type="entry name" value="Hamartin"/>
    <property type="match status" value="1"/>
</dbReference>
<feature type="region of interest" description="Disordered" evidence="2">
    <location>
        <begin position="600"/>
        <end position="619"/>
    </location>
</feature>
<feature type="region of interest" description="Disordered" evidence="2">
    <location>
        <begin position="817"/>
        <end position="837"/>
    </location>
</feature>
<evidence type="ECO:0000256" key="2">
    <source>
        <dbReference type="SAM" id="MobiDB-lite"/>
    </source>
</evidence>
<keyword evidence="1" id="KW-0175">Coiled coil</keyword>
<feature type="coiled-coil region" evidence="1">
    <location>
        <begin position="22"/>
        <end position="49"/>
    </location>
</feature>
<accession>M3IVP5</accession>
<dbReference type="GO" id="GO:0051726">
    <property type="term" value="P:regulation of cell cycle"/>
    <property type="evidence" value="ECO:0007669"/>
    <property type="project" value="TreeGrafter"/>
</dbReference>
<dbReference type="GO" id="GO:0033596">
    <property type="term" value="C:TSC1-TSC2 complex"/>
    <property type="evidence" value="ECO:0007669"/>
    <property type="project" value="TreeGrafter"/>
</dbReference>
<keyword evidence="4" id="KW-1185">Reference proteome</keyword>
<dbReference type="OMA" id="SKFCQSP"/>
<feature type="coiled-coil region" evidence="1">
    <location>
        <begin position="854"/>
        <end position="924"/>
    </location>
</feature>
<proteinExistence type="predicted"/>
<feature type="compositionally biased region" description="Basic and acidic residues" evidence="2">
    <location>
        <begin position="607"/>
        <end position="616"/>
    </location>
</feature>